<evidence type="ECO:0000256" key="4">
    <source>
        <dbReference type="ARBA" id="ARBA00022490"/>
    </source>
</evidence>
<evidence type="ECO:0000256" key="5">
    <source>
        <dbReference type="ARBA" id="ARBA00022618"/>
    </source>
</evidence>
<dbReference type="PANTHER" id="PTHR31167">
    <property type="entry name" value="SPINDLE AND CENTRIOLE ASSOCIATED PROTEIN 1 SPICE1"/>
    <property type="match status" value="1"/>
</dbReference>
<feature type="compositionally biased region" description="Low complexity" evidence="12">
    <location>
        <begin position="649"/>
        <end position="672"/>
    </location>
</feature>
<evidence type="ECO:0000256" key="3">
    <source>
        <dbReference type="ARBA" id="ARBA00018313"/>
    </source>
</evidence>
<feature type="region of interest" description="Disordered" evidence="12">
    <location>
        <begin position="204"/>
        <end position="265"/>
    </location>
</feature>
<comment type="subcellular location">
    <subcellularLocation>
        <location evidence="1">Cytoplasm</location>
        <location evidence="1">Cytoskeleton</location>
        <location evidence="1">Microtubule organizing center</location>
        <location evidence="1">Centrosome</location>
        <location evidence="1">Centriole</location>
    </subcellularLocation>
    <subcellularLocation>
        <location evidence="2">Cytoplasm</location>
        <location evidence="2">Cytoskeleton</location>
        <location evidence="2">Spindle</location>
    </subcellularLocation>
</comment>
<evidence type="ECO:0000256" key="11">
    <source>
        <dbReference type="SAM" id="Coils"/>
    </source>
</evidence>
<keyword evidence="4" id="KW-0963">Cytoplasm</keyword>
<accession>A0ABY7FLA9</accession>
<feature type="compositionally biased region" description="Polar residues" evidence="12">
    <location>
        <begin position="499"/>
        <end position="517"/>
    </location>
</feature>
<dbReference type="Pfam" id="PF15678">
    <property type="entry name" value="SPICE"/>
    <property type="match status" value="1"/>
</dbReference>
<keyword evidence="8" id="KW-0206">Cytoskeleton</keyword>
<gene>
    <name evidence="14" type="ORF">MAR_036596</name>
</gene>
<dbReference type="PANTHER" id="PTHR31167:SF3">
    <property type="entry name" value="SPINDLE AND CENTRIOLE-ASSOCIATED PROTEIN 1"/>
    <property type="match status" value="1"/>
</dbReference>
<evidence type="ECO:0000256" key="7">
    <source>
        <dbReference type="ARBA" id="ARBA00023054"/>
    </source>
</evidence>
<evidence type="ECO:0000256" key="8">
    <source>
        <dbReference type="ARBA" id="ARBA00023212"/>
    </source>
</evidence>
<keyword evidence="15" id="KW-1185">Reference proteome</keyword>
<feature type="region of interest" description="Disordered" evidence="12">
    <location>
        <begin position="422"/>
        <end position="519"/>
    </location>
</feature>
<evidence type="ECO:0000256" key="6">
    <source>
        <dbReference type="ARBA" id="ARBA00022776"/>
    </source>
</evidence>
<keyword evidence="13" id="KW-0732">Signal</keyword>
<feature type="compositionally biased region" description="Polar residues" evidence="12">
    <location>
        <begin position="204"/>
        <end position="217"/>
    </location>
</feature>
<keyword evidence="9" id="KW-0131">Cell cycle</keyword>
<sequence length="877" mass="98153">MHSLLRASLHGLRVHATRPLHVTILLLLLLRMSFVRVGGKNAVPRKKKTLKMKPWDDTLNDLDAYKATPDEILQDVLEKSDTMMAVVKDLFGDDPRRFEGFPSVTSAPNSRKADVASSLVALPPEMRTRSEELSDSMMNASALNQLQDDSDLDDSHPAPLNYQPKINMQRFQQFLEAEEKNTTLSTINGQAGLSHLGQLNGAIQSSHLPDTTGNTFRDASLRTPPKAKKNADESLDILKPPKSAMNDTGKINKTKKRVPKPEPVLNTSNLTLNELRKVLETLEDEIADFEQITGRRPPAERNRQETFSGYTLAIVDSVTKLTRYLRDCELQLRAEVMVREQLTEDVVQFRALVDALTSDIISTQEEFHKMSFEFQKFRLQTQEEMKRLKGGQTAPAQQNGVPMAFGDHLKAMPAAVMLSPPVRRSRVTDPDREAAMSNRPQQGSLLDVQDYVSGEPSTNNSALHDDYADLPGSGPTSLAPLLNQFPEPSNRATLAKQPQPINQQPKSQAPASINSISVPKPTPLVQSNVGFSLETGASFSGTQSFPQQQNQPFTVVLQDRPQTFQRSNAQPVITTDQFKTSVRSNDQVSDQLQASARSHDSQGSQGSGPDREFLASQIAALNKQHGEAQKRLQHLMIQQQSMKDGAENQQHQQQHVQQRQQHQQQQETVKSQQRQQVVDNQQRIQQQQLQFEQQQKLIEMVVQQQQKIQQQQLEKQQQQMQQQQMMMKQQQAMVRPNIPGQAGDGSEDLRKSAEYPGYRPLHKVSTGLPEYPVSPNISPISDKSYSYRNEYQSVDSEPGMAPSGRGITVSLPTVDMDQSDESFTLSFKRLGNSDHDVGSKHPEDVVDEESSKQDTASGDTVQREELNAVHSKSQPKQ</sequence>
<feature type="region of interest" description="Disordered" evidence="12">
    <location>
        <begin position="791"/>
        <end position="810"/>
    </location>
</feature>
<feature type="non-terminal residue" evidence="14">
    <location>
        <position position="877"/>
    </location>
</feature>
<feature type="chain" id="PRO_5045465690" description="Spindle and centriole-associated protein 1" evidence="13">
    <location>
        <begin position="40"/>
        <end position="877"/>
    </location>
</feature>
<feature type="coiled-coil region" evidence="11">
    <location>
        <begin position="265"/>
        <end position="292"/>
    </location>
</feature>
<keyword evidence="6" id="KW-0498">Mitosis</keyword>
<feature type="region of interest" description="Disordered" evidence="12">
    <location>
        <begin position="641"/>
        <end position="672"/>
    </location>
</feature>
<evidence type="ECO:0000256" key="10">
    <source>
        <dbReference type="ARBA" id="ARBA00030722"/>
    </source>
</evidence>
<dbReference type="Proteomes" id="UP001164746">
    <property type="component" value="Chromosome 13"/>
</dbReference>
<name>A0ABY7FLA9_MYAAR</name>
<evidence type="ECO:0000256" key="13">
    <source>
        <dbReference type="SAM" id="SignalP"/>
    </source>
</evidence>
<dbReference type="InterPro" id="IPR031387">
    <property type="entry name" value="SPICE1"/>
</dbReference>
<reference evidence="14" key="1">
    <citation type="submission" date="2022-11" db="EMBL/GenBank/DDBJ databases">
        <title>Centuries of genome instability and evolution in soft-shell clam transmissible cancer (bioRxiv).</title>
        <authorList>
            <person name="Hart S.F.M."/>
            <person name="Yonemitsu M.A."/>
            <person name="Giersch R.M."/>
            <person name="Beal B.F."/>
            <person name="Arriagada G."/>
            <person name="Davis B.W."/>
            <person name="Ostrander E.A."/>
            <person name="Goff S.P."/>
            <person name="Metzger M.J."/>
        </authorList>
    </citation>
    <scope>NUCLEOTIDE SEQUENCE</scope>
    <source>
        <strain evidence="14">MELC-2E11</strain>
        <tissue evidence="14">Siphon/mantle</tissue>
    </source>
</reference>
<feature type="compositionally biased region" description="Polar residues" evidence="12">
    <location>
        <begin position="775"/>
        <end position="785"/>
    </location>
</feature>
<keyword evidence="5" id="KW-0132">Cell division</keyword>
<dbReference type="EMBL" id="CP111024">
    <property type="protein sequence ID" value="WAR22927.1"/>
    <property type="molecule type" value="Genomic_DNA"/>
</dbReference>
<evidence type="ECO:0000256" key="1">
    <source>
        <dbReference type="ARBA" id="ARBA00004114"/>
    </source>
</evidence>
<evidence type="ECO:0000256" key="9">
    <source>
        <dbReference type="ARBA" id="ARBA00023306"/>
    </source>
</evidence>
<feature type="region of interest" description="Disordered" evidence="12">
    <location>
        <begin position="765"/>
        <end position="785"/>
    </location>
</feature>
<keyword evidence="7 11" id="KW-0175">Coiled coil</keyword>
<evidence type="ECO:0000313" key="14">
    <source>
        <dbReference type="EMBL" id="WAR22927.1"/>
    </source>
</evidence>
<evidence type="ECO:0000313" key="15">
    <source>
        <dbReference type="Proteomes" id="UP001164746"/>
    </source>
</evidence>
<organism evidence="14 15">
    <name type="scientific">Mya arenaria</name>
    <name type="common">Soft-shell clam</name>
    <dbReference type="NCBI Taxonomy" id="6604"/>
    <lineage>
        <taxon>Eukaryota</taxon>
        <taxon>Metazoa</taxon>
        <taxon>Spiralia</taxon>
        <taxon>Lophotrochozoa</taxon>
        <taxon>Mollusca</taxon>
        <taxon>Bivalvia</taxon>
        <taxon>Autobranchia</taxon>
        <taxon>Heteroconchia</taxon>
        <taxon>Euheterodonta</taxon>
        <taxon>Imparidentia</taxon>
        <taxon>Neoheterodontei</taxon>
        <taxon>Myida</taxon>
        <taxon>Myoidea</taxon>
        <taxon>Myidae</taxon>
        <taxon>Mya</taxon>
    </lineage>
</organism>
<feature type="compositionally biased region" description="Basic and acidic residues" evidence="12">
    <location>
        <begin position="831"/>
        <end position="852"/>
    </location>
</feature>
<feature type="region of interest" description="Disordered" evidence="12">
    <location>
        <begin position="566"/>
        <end position="610"/>
    </location>
</feature>
<proteinExistence type="predicted"/>
<protein>
    <recommendedName>
        <fullName evidence="3">Spindle and centriole-associated protein 1</fullName>
    </recommendedName>
    <alternativeName>
        <fullName evidence="10">Coiled-coil domain-containing protein 52</fullName>
    </alternativeName>
</protein>
<evidence type="ECO:0000256" key="2">
    <source>
        <dbReference type="ARBA" id="ARBA00004186"/>
    </source>
</evidence>
<feature type="signal peptide" evidence="13">
    <location>
        <begin position="1"/>
        <end position="39"/>
    </location>
</feature>
<feature type="coiled-coil region" evidence="11">
    <location>
        <begin position="701"/>
        <end position="733"/>
    </location>
</feature>
<feature type="region of interest" description="Disordered" evidence="12">
    <location>
        <begin position="829"/>
        <end position="877"/>
    </location>
</feature>
<evidence type="ECO:0000256" key="12">
    <source>
        <dbReference type="SAM" id="MobiDB-lite"/>
    </source>
</evidence>
<feature type="compositionally biased region" description="Polar residues" evidence="12">
    <location>
        <begin position="566"/>
        <end position="604"/>
    </location>
</feature>